<evidence type="ECO:0000313" key="6">
    <source>
        <dbReference type="Proteomes" id="UP001196530"/>
    </source>
</evidence>
<evidence type="ECO:0000259" key="4">
    <source>
        <dbReference type="Pfam" id="PF10187"/>
    </source>
</evidence>
<gene>
    <name evidence="5" type="ORF">KL928_001624</name>
</gene>
<dbReference type="GeneID" id="66125675"/>
<name>A0AAN6DIW0_PICAN</name>
<feature type="region of interest" description="Disordered" evidence="3">
    <location>
        <begin position="123"/>
        <end position="208"/>
    </location>
</feature>
<evidence type="ECO:0000256" key="1">
    <source>
        <dbReference type="ARBA" id="ARBA00004123"/>
    </source>
</evidence>
<evidence type="ECO:0000256" key="3">
    <source>
        <dbReference type="SAM" id="MobiDB-lite"/>
    </source>
</evidence>
<organism evidence="5 6">
    <name type="scientific">Pichia angusta</name>
    <name type="common">Yeast</name>
    <name type="synonym">Hansenula polymorpha</name>
    <dbReference type="NCBI Taxonomy" id="870730"/>
    <lineage>
        <taxon>Eukaryota</taxon>
        <taxon>Fungi</taxon>
        <taxon>Dikarya</taxon>
        <taxon>Ascomycota</taxon>
        <taxon>Saccharomycotina</taxon>
        <taxon>Pichiomycetes</taxon>
        <taxon>Pichiales</taxon>
        <taxon>Pichiaceae</taxon>
        <taxon>Ogataea</taxon>
    </lineage>
</organism>
<keyword evidence="2" id="KW-0539">Nucleus</keyword>
<dbReference type="Proteomes" id="UP001196530">
    <property type="component" value="Unassembled WGS sequence"/>
</dbReference>
<dbReference type="AlphaFoldDB" id="A0AAN6DIW0"/>
<sequence length="208" mass="24695">MSRFVAADEVDDEDLAKQEAHEEKLLSAFEQEKSKEERKTLAQQLKVNRQQRYKEYRDSMEEENSLYKWTQKDVDYYDKLEEERRFKRLKEKTEIEREIMTYKQAKRARERAEDSAITNGFEKIDAMEERKRRNHTKDRAYRINRRKATAYGNSSIRAGLPDRSPHTAGRTPKTRSQQEKSPSDQINQTSSVAQKPIRSQFGYSSESE</sequence>
<dbReference type="Pfam" id="PF10187">
    <property type="entry name" value="FAM192A_Fyv6_N"/>
    <property type="match status" value="1"/>
</dbReference>
<proteinExistence type="predicted"/>
<comment type="subcellular location">
    <subcellularLocation>
        <location evidence="1">Nucleus</location>
    </subcellularLocation>
</comment>
<feature type="domain" description="FAM192A/Fyv6 N-terminal" evidence="4">
    <location>
        <begin position="4"/>
        <end position="103"/>
    </location>
</feature>
<dbReference type="RefSeq" id="XP_043060901.1">
    <property type="nucleotide sequence ID" value="XM_043202010.1"/>
</dbReference>
<feature type="compositionally biased region" description="Polar residues" evidence="3">
    <location>
        <begin position="183"/>
        <end position="193"/>
    </location>
</feature>
<comment type="caution">
    <text evidence="5">The sequence shown here is derived from an EMBL/GenBank/DDBJ whole genome shotgun (WGS) entry which is preliminary data.</text>
</comment>
<dbReference type="InterPro" id="IPR019331">
    <property type="entry name" value="FAM192A/Fyv6_N"/>
</dbReference>
<dbReference type="GO" id="GO:0005634">
    <property type="term" value="C:nucleus"/>
    <property type="evidence" value="ECO:0007669"/>
    <property type="project" value="UniProtKB-SubCell"/>
</dbReference>
<reference evidence="5" key="1">
    <citation type="journal article" date="2021" name="G3 (Bethesda)">
        <title>Genomic diversity, chromosomal rearrangements, and interspecies hybridization in the ogataea polymorpha species complex.</title>
        <authorList>
            <person name="Hanson S.J."/>
            <person name="Cinneide E.O."/>
            <person name="Salzberg L.I."/>
            <person name="Wolfe K.H."/>
            <person name="McGowan J."/>
            <person name="Fitzpatrick D.A."/>
            <person name="Matlin K."/>
        </authorList>
    </citation>
    <scope>NUCLEOTIDE SEQUENCE</scope>
    <source>
        <strain evidence="5">61-244</strain>
    </source>
</reference>
<feature type="compositionally biased region" description="Basic and acidic residues" evidence="3">
    <location>
        <begin position="123"/>
        <end position="141"/>
    </location>
</feature>
<accession>A0AAN6DIW0</accession>
<evidence type="ECO:0000313" key="5">
    <source>
        <dbReference type="EMBL" id="KAG7820187.1"/>
    </source>
</evidence>
<protein>
    <recommendedName>
        <fullName evidence="4">FAM192A/Fyv6 N-terminal domain-containing protein</fullName>
    </recommendedName>
</protein>
<evidence type="ECO:0000256" key="2">
    <source>
        <dbReference type="ARBA" id="ARBA00023242"/>
    </source>
</evidence>
<dbReference type="EMBL" id="JAHLUX010000003">
    <property type="protein sequence ID" value="KAG7820187.1"/>
    <property type="molecule type" value="Genomic_DNA"/>
</dbReference>